<gene>
    <name evidence="1" type="ORF">RGC78_02410</name>
</gene>
<accession>A0ABU1EDN6</accession>
<keyword evidence="2" id="KW-1185">Reference proteome</keyword>
<dbReference type="EMBL" id="JAVJAN010000005">
    <property type="protein sequence ID" value="MDR5586313.1"/>
    <property type="molecule type" value="Genomic_DNA"/>
</dbReference>
<dbReference type="RefSeq" id="WP_309555961.1">
    <property type="nucleotide sequence ID" value="NZ_JAVJAN010000005.1"/>
</dbReference>
<name>A0ABU1EDN6_9CLOT</name>
<evidence type="ECO:0000313" key="1">
    <source>
        <dbReference type="EMBL" id="MDR5586313.1"/>
    </source>
</evidence>
<dbReference type="Proteomes" id="UP001256646">
    <property type="component" value="Unassembled WGS sequence"/>
</dbReference>
<reference evidence="1 2" key="1">
    <citation type="submission" date="2023-09" db="EMBL/GenBank/DDBJ databases">
        <authorList>
            <person name="Zhai L."/>
        </authorList>
    </citation>
    <scope>NUCLEOTIDE SEQUENCE [LARGE SCALE GENOMIC DNA]</scope>
    <source>
        <strain evidence="1 2">5 N-1</strain>
    </source>
</reference>
<organism evidence="1 2">
    <name type="scientific">Clostridium aquiflavi</name>
    <dbReference type="NCBI Taxonomy" id="3073603"/>
    <lineage>
        <taxon>Bacteria</taxon>
        <taxon>Bacillati</taxon>
        <taxon>Bacillota</taxon>
        <taxon>Clostridia</taxon>
        <taxon>Eubacteriales</taxon>
        <taxon>Clostridiaceae</taxon>
        <taxon>Clostridium</taxon>
    </lineage>
</organism>
<comment type="caution">
    <text evidence="1">The sequence shown here is derived from an EMBL/GenBank/DDBJ whole genome shotgun (WGS) entry which is preliminary data.</text>
</comment>
<sequence length="205" mass="24750">MNKIKLRDCQLNFNKLKDIICIATFGSYNETCFDKNRSNIDVMILSINELEWEDEIEIEDYLTPILKNHFQHDNIHITFITGFVYPFGELLINSNDKIIILEEKYLDYVLGYSTFKRDREYLEIIREENLKDLKEYEMVYYKYKKEKLEENFSESKVFLVRIRECLKRSPNSEDEIIDEAMISYFNSFCEFIIEIINLQTAQKYL</sequence>
<evidence type="ECO:0008006" key="3">
    <source>
        <dbReference type="Google" id="ProtNLM"/>
    </source>
</evidence>
<proteinExistence type="predicted"/>
<protein>
    <recommendedName>
        <fullName evidence="3">Nucleotidyltransferase domain-containing protein</fullName>
    </recommendedName>
</protein>
<evidence type="ECO:0000313" key="2">
    <source>
        <dbReference type="Proteomes" id="UP001256646"/>
    </source>
</evidence>